<accession>A0AA88F249</accession>
<gene>
    <name evidence="2" type="ORF">DXM27_09750</name>
</gene>
<dbReference type="Proteomes" id="UP000473658">
    <property type="component" value="Unassembled WGS sequence"/>
</dbReference>
<dbReference type="RefSeq" id="WP_149898853.1">
    <property type="nucleotide sequence ID" value="NZ_QRFF01000002.1"/>
</dbReference>
<evidence type="ECO:0000313" key="3">
    <source>
        <dbReference type="Proteomes" id="UP000473658"/>
    </source>
</evidence>
<sequence length="286" mass="31346">MSEAKQTPIARPDPLLLRLVRFIAAGAAEALEEGGEMVLRRANAAKEGVGKEREGRERSRFPAATVRLAVASGLVVRRGDTLLAAAPLSAYLRRAIAKDRDEIFQEQHRDVQTVIVDVGEGRQPARHNLKTSPLTSLSRLKERDGTAFFPADALQAGERLAADFHRAHLNPRVTATWEPRIANRTKGEAGGGLDLTEAAMAARVRFSRAADAMGPELSGVAIDICCFEKGLETVERERQWPARSAKLLLRAALLSLARHYLPQANRSKRASHHWGDDDYRPSIIAG</sequence>
<name>A0AA88F249_RHIRH</name>
<organism evidence="2 3">
    <name type="scientific">Rhizobium rhizogenes</name>
    <name type="common">Agrobacterium rhizogenes</name>
    <dbReference type="NCBI Taxonomy" id="359"/>
    <lineage>
        <taxon>Bacteria</taxon>
        <taxon>Pseudomonadati</taxon>
        <taxon>Pseudomonadota</taxon>
        <taxon>Alphaproteobacteria</taxon>
        <taxon>Hyphomicrobiales</taxon>
        <taxon>Rhizobiaceae</taxon>
        <taxon>Rhizobium/Agrobacterium group</taxon>
        <taxon>Rhizobium</taxon>
    </lineage>
</organism>
<dbReference type="EMBL" id="QRFF01000002">
    <property type="protein sequence ID" value="KAA3503152.1"/>
    <property type="molecule type" value="Genomic_DNA"/>
</dbReference>
<proteinExistence type="predicted"/>
<evidence type="ECO:0000259" key="1">
    <source>
        <dbReference type="Pfam" id="PF20057"/>
    </source>
</evidence>
<protein>
    <recommendedName>
        <fullName evidence="1">DUF6456 domain-containing protein</fullName>
    </recommendedName>
</protein>
<evidence type="ECO:0000313" key="2">
    <source>
        <dbReference type="EMBL" id="KAA3503152.1"/>
    </source>
</evidence>
<feature type="domain" description="DUF6456" evidence="1">
    <location>
        <begin position="126"/>
        <end position="260"/>
    </location>
</feature>
<dbReference type="InterPro" id="IPR045599">
    <property type="entry name" value="DUF6456"/>
</dbReference>
<comment type="caution">
    <text evidence="2">The sequence shown here is derived from an EMBL/GenBank/DDBJ whole genome shotgun (WGS) entry which is preliminary data.</text>
</comment>
<dbReference type="AlphaFoldDB" id="A0AA88F249"/>
<reference evidence="2 3" key="1">
    <citation type="submission" date="2018-08" db="EMBL/GenBank/DDBJ databases">
        <title>Crown Gall in kiwifruit.</title>
        <authorList>
            <person name="Visnovsky S.B."/>
            <person name="Pitman A.R."/>
        </authorList>
    </citation>
    <scope>NUCLEOTIDE SEQUENCE [LARGE SCALE GENOMIC DNA]</scope>
    <source>
        <strain evidence="2 3">SBV_302_78_2</strain>
    </source>
</reference>
<dbReference type="Pfam" id="PF20057">
    <property type="entry name" value="DUF6456"/>
    <property type="match status" value="1"/>
</dbReference>